<dbReference type="InterPro" id="IPR032386">
    <property type="entry name" value="FlgT_M"/>
</dbReference>
<dbReference type="Pfam" id="PF16539">
    <property type="entry name" value="FlgT_M"/>
    <property type="match status" value="1"/>
</dbReference>
<dbReference type="RefSeq" id="WP_207324266.1">
    <property type="nucleotide sequence ID" value="NZ_CP071504.1"/>
</dbReference>
<protein>
    <submittedName>
        <fullName evidence="5">Flagella assembly protein FlgT</fullName>
    </submittedName>
</protein>
<dbReference type="Gene3D" id="2.40.10.410">
    <property type="entry name" value="FlgT, C-terminal domain"/>
    <property type="match status" value="1"/>
</dbReference>
<sequence length="377" mass="41445">MRTLLLLLALMSGPGLAQWQQATGEAIIVDGDVAKAREEAVAQAISYAGLASGASFNAEQQVVNGRLTQNTLTLAQMLMTNRIELISEEIRHNKLTVKLQLELLDDVEPNCAKGQLKAAIFLPQAQIRDRAQLRHGQLTQLPAAISRRLGAQLERTSSTGFIHLAADKVLAMGSGGNRLPSWLADSSDSQYVLLPELMDVATEPAESSMLGLWHSDPLRQFRLRLTLYHGISGEVIWQNELDTSAPWEFELQASVDPDSDRFWRSAYGRGIDKLLADAGRAMDEALMCRPVLGQVVAREGETLIINLGRRHGLKNGDELQLVLTHNIGDRLSRMRTLANNSHTNIKIEQVTEDSAIAVLKGQQATLNIQLNDIAIKI</sequence>
<name>A0A975AJE0_9GAMM</name>
<keyword evidence="1" id="KW-0732">Signal</keyword>
<dbReference type="Pfam" id="PF16548">
    <property type="entry name" value="FlgT_N"/>
    <property type="match status" value="1"/>
</dbReference>
<dbReference type="InterPro" id="IPR038180">
    <property type="entry name" value="FlgT_N_sf"/>
</dbReference>
<gene>
    <name evidence="5" type="ORF">JYB88_12020</name>
</gene>
<dbReference type="InterPro" id="IPR038165">
    <property type="entry name" value="FlgT_C_sf"/>
</dbReference>
<feature type="domain" description="Flagellar assembly protein T C-terminal" evidence="2">
    <location>
        <begin position="300"/>
        <end position="376"/>
    </location>
</feature>
<dbReference type="Gene3D" id="3.30.1660.40">
    <property type="entry name" value="FlgT, N-terminal domain"/>
    <property type="match status" value="1"/>
</dbReference>
<evidence type="ECO:0000259" key="2">
    <source>
        <dbReference type="Pfam" id="PF16538"/>
    </source>
</evidence>
<dbReference type="AlphaFoldDB" id="A0A975AJE0"/>
<feature type="domain" description="Flagellar assembly protein T N-terminal" evidence="4">
    <location>
        <begin position="19"/>
        <end position="103"/>
    </location>
</feature>
<proteinExistence type="predicted"/>
<keyword evidence="5" id="KW-0282">Flagellum</keyword>
<evidence type="ECO:0000259" key="3">
    <source>
        <dbReference type="Pfam" id="PF16539"/>
    </source>
</evidence>
<dbReference type="EMBL" id="CP071504">
    <property type="protein sequence ID" value="QSX28980.1"/>
    <property type="molecule type" value="Genomic_DNA"/>
</dbReference>
<dbReference type="KEGG" id="scyp:JYB88_12020"/>
<evidence type="ECO:0000256" key="1">
    <source>
        <dbReference type="SAM" id="SignalP"/>
    </source>
</evidence>
<feature type="signal peptide" evidence="1">
    <location>
        <begin position="1"/>
        <end position="17"/>
    </location>
</feature>
<organism evidence="5 6">
    <name type="scientific">Shewanella cyperi</name>
    <dbReference type="NCBI Taxonomy" id="2814292"/>
    <lineage>
        <taxon>Bacteria</taxon>
        <taxon>Pseudomonadati</taxon>
        <taxon>Pseudomonadota</taxon>
        <taxon>Gammaproteobacteria</taxon>
        <taxon>Alteromonadales</taxon>
        <taxon>Shewanellaceae</taxon>
        <taxon>Shewanella</taxon>
    </lineage>
</organism>
<feature type="chain" id="PRO_5038053463" evidence="1">
    <location>
        <begin position="18"/>
        <end position="377"/>
    </location>
</feature>
<reference evidence="5 6" key="1">
    <citation type="submission" date="2021-03" db="EMBL/GenBank/DDBJ databases">
        <title>Novel species identification of genus Shewanella.</title>
        <authorList>
            <person name="Liu G."/>
            <person name="Zhang Q."/>
        </authorList>
    </citation>
    <scope>NUCLEOTIDE SEQUENCE [LARGE SCALE GENOMIC DNA]</scope>
    <source>
        <strain evidence="5 6">FJAT-53726</strain>
    </source>
</reference>
<dbReference type="InterPro" id="IPR032388">
    <property type="entry name" value="FlgT_C"/>
</dbReference>
<keyword evidence="5" id="KW-0966">Cell projection</keyword>
<dbReference type="Pfam" id="PF16538">
    <property type="entry name" value="FlgT_C"/>
    <property type="match status" value="1"/>
</dbReference>
<dbReference type="Gene3D" id="3.40.50.10610">
    <property type="entry name" value="ABC-type transport auxiliary lipoprotein component"/>
    <property type="match status" value="1"/>
</dbReference>
<keyword evidence="5" id="KW-0969">Cilium</keyword>
<dbReference type="Proteomes" id="UP000663281">
    <property type="component" value="Chromosome"/>
</dbReference>
<keyword evidence="6" id="KW-1185">Reference proteome</keyword>
<accession>A0A975AJE0</accession>
<feature type="domain" description="Flagellar assembly protein T middle" evidence="3">
    <location>
        <begin position="110"/>
        <end position="256"/>
    </location>
</feature>
<dbReference type="InterPro" id="IPR032370">
    <property type="entry name" value="FlgT_N"/>
</dbReference>
<evidence type="ECO:0000313" key="6">
    <source>
        <dbReference type="Proteomes" id="UP000663281"/>
    </source>
</evidence>
<evidence type="ECO:0000313" key="5">
    <source>
        <dbReference type="EMBL" id="QSX28980.1"/>
    </source>
</evidence>
<evidence type="ECO:0000259" key="4">
    <source>
        <dbReference type="Pfam" id="PF16548"/>
    </source>
</evidence>